<dbReference type="AlphaFoldDB" id="A0A6N6MN20"/>
<organism evidence="2 3">
    <name type="scientific">Methylobacterium planeticum</name>
    <dbReference type="NCBI Taxonomy" id="2615211"/>
    <lineage>
        <taxon>Bacteria</taxon>
        <taxon>Pseudomonadati</taxon>
        <taxon>Pseudomonadota</taxon>
        <taxon>Alphaproteobacteria</taxon>
        <taxon>Hyphomicrobiales</taxon>
        <taxon>Methylobacteriaceae</taxon>
        <taxon>Methylobacterium</taxon>
    </lineage>
</organism>
<evidence type="ECO:0000259" key="1">
    <source>
        <dbReference type="Pfam" id="PF21834"/>
    </source>
</evidence>
<evidence type="ECO:0000313" key="3">
    <source>
        <dbReference type="Proteomes" id="UP000441523"/>
    </source>
</evidence>
<keyword evidence="3" id="KW-1185">Reference proteome</keyword>
<dbReference type="RefSeq" id="WP_150964941.1">
    <property type="nucleotide sequence ID" value="NZ_VZZJ01000015.1"/>
</dbReference>
<gene>
    <name evidence="2" type="ORF">F6X51_17395</name>
</gene>
<feature type="domain" description="DUF6894" evidence="1">
    <location>
        <begin position="3"/>
        <end position="70"/>
    </location>
</feature>
<dbReference type="Proteomes" id="UP000441523">
    <property type="component" value="Unassembled WGS sequence"/>
</dbReference>
<proteinExistence type="predicted"/>
<dbReference type="EMBL" id="VZZJ01000015">
    <property type="protein sequence ID" value="KAB1072196.1"/>
    <property type="molecule type" value="Genomic_DNA"/>
</dbReference>
<protein>
    <recommendedName>
        <fullName evidence="1">DUF6894 domain-containing protein</fullName>
    </recommendedName>
</protein>
<evidence type="ECO:0000313" key="2">
    <source>
        <dbReference type="EMBL" id="KAB1072196.1"/>
    </source>
</evidence>
<dbReference type="InterPro" id="IPR054189">
    <property type="entry name" value="DUF6894"/>
</dbReference>
<comment type="caution">
    <text evidence="2">The sequence shown here is derived from an EMBL/GenBank/DDBJ whole genome shotgun (WGS) entry which is preliminary data.</text>
</comment>
<dbReference type="Pfam" id="PF21834">
    <property type="entry name" value="DUF6894"/>
    <property type="match status" value="1"/>
</dbReference>
<accession>A0A6N6MN20</accession>
<name>A0A6N6MN20_9HYPH</name>
<sequence>MPRYHFNVHDGRSFIDADGTELPNTTFARREAIRYAGALLEDEATRLAVGEEWRLEVTDGVGLILFCLNFIVTEAPAISHTEVTGA</sequence>
<reference evidence="2 3" key="1">
    <citation type="submission" date="2019-09" db="EMBL/GenBank/DDBJ databases">
        <title>YIM 132548 draft genome.</title>
        <authorList>
            <person name="Jiang L."/>
        </authorList>
    </citation>
    <scope>NUCLEOTIDE SEQUENCE [LARGE SCALE GENOMIC DNA]</scope>
    <source>
        <strain evidence="2 3">YIM 132548</strain>
    </source>
</reference>